<dbReference type="PATRIC" id="fig|1218508.4.peg.931"/>
<dbReference type="HOGENOM" id="CLU_098230_1_0_9"/>
<dbReference type="Proteomes" id="UP000033695">
    <property type="component" value="Unassembled WGS sequence"/>
</dbReference>
<gene>
    <name evidence="2" type="ORF">JG29_09460</name>
</gene>
<dbReference type="RefSeq" id="WP_045922811.1">
    <property type="nucleotide sequence ID" value="NZ_JBHTHW010000008.1"/>
</dbReference>
<keyword evidence="3" id="KW-1185">Reference proteome</keyword>
<sequence length="203" mass="23678">MSRSQKKSFNPWKYAFLIVMALLVLGLAFLAFQIFHSDMKTNWNESQPTTRVEQQQAIFQVHLTKKQTQRLANHYIKEFLNNDDIKYHLTVEKNQVNLLGSAIFLGSHINFTLQTKPYATANGGIQLKAQRLKVGKLGIPLEFVLFYIQHNYHFPKWVQINSKQRLININLPAHHSKQGYYFKVDQLNLSQDRIIIKVFSTAM</sequence>
<dbReference type="STRING" id="1218508.JG29_09460"/>
<dbReference type="InterPro" id="IPR018672">
    <property type="entry name" value="DUF2140"/>
</dbReference>
<dbReference type="Pfam" id="PF09911">
    <property type="entry name" value="DUF2140"/>
    <property type="match status" value="1"/>
</dbReference>
<evidence type="ECO:0000256" key="1">
    <source>
        <dbReference type="SAM" id="Phobius"/>
    </source>
</evidence>
<proteinExistence type="predicted"/>
<keyword evidence="1" id="KW-0812">Transmembrane</keyword>
<evidence type="ECO:0008006" key="4">
    <source>
        <dbReference type="Google" id="ProtNLM"/>
    </source>
</evidence>
<evidence type="ECO:0000313" key="3">
    <source>
        <dbReference type="Proteomes" id="UP000033695"/>
    </source>
</evidence>
<keyword evidence="1" id="KW-1133">Transmembrane helix</keyword>
<feature type="transmembrane region" description="Helical" evidence="1">
    <location>
        <begin position="12"/>
        <end position="35"/>
    </location>
</feature>
<comment type="caution">
    <text evidence="2">The sequence shown here is derived from an EMBL/GenBank/DDBJ whole genome shotgun (WGS) entry which is preliminary data.</text>
</comment>
<protein>
    <recommendedName>
        <fullName evidence="4">DUF2140 family protein</fullName>
    </recommendedName>
</protein>
<keyword evidence="1" id="KW-0472">Membrane</keyword>
<dbReference type="EMBL" id="JXBZ01000008">
    <property type="protein sequence ID" value="KJY48545.1"/>
    <property type="molecule type" value="Genomic_DNA"/>
</dbReference>
<reference evidence="2 3" key="1">
    <citation type="submission" date="2014-12" db="EMBL/GenBank/DDBJ databases">
        <title>Comparative genomics of the lactic acid bacteria isolated from the honey bee gut.</title>
        <authorList>
            <person name="Ellegaard K.M."/>
            <person name="Tamarit D."/>
            <person name="Javelind E."/>
            <person name="Olofsson T."/>
            <person name="Andersson S.G."/>
            <person name="Vasquez A."/>
        </authorList>
    </citation>
    <scope>NUCLEOTIDE SEQUENCE [LARGE SCALE GENOMIC DNA]</scope>
    <source>
        <strain evidence="2 3">Hon2</strain>
    </source>
</reference>
<name>A0A0F4KQ81_9LACO</name>
<accession>A0A0F4KQ81</accession>
<dbReference type="AlphaFoldDB" id="A0A0F4KQ81"/>
<organism evidence="2 3">
    <name type="scientific">Bombilactobacillus mellis</name>
    <dbReference type="NCBI Taxonomy" id="1218508"/>
    <lineage>
        <taxon>Bacteria</taxon>
        <taxon>Bacillati</taxon>
        <taxon>Bacillota</taxon>
        <taxon>Bacilli</taxon>
        <taxon>Lactobacillales</taxon>
        <taxon>Lactobacillaceae</taxon>
        <taxon>Bombilactobacillus</taxon>
    </lineage>
</organism>
<evidence type="ECO:0000313" key="2">
    <source>
        <dbReference type="EMBL" id="KJY48545.1"/>
    </source>
</evidence>